<dbReference type="Gene3D" id="3.20.20.80">
    <property type="entry name" value="Glycosidases"/>
    <property type="match status" value="1"/>
</dbReference>
<evidence type="ECO:0000259" key="5">
    <source>
        <dbReference type="Pfam" id="PF00150"/>
    </source>
</evidence>
<dbReference type="GO" id="GO:0000272">
    <property type="term" value="P:polysaccharide catabolic process"/>
    <property type="evidence" value="ECO:0007669"/>
    <property type="project" value="InterPro"/>
</dbReference>
<feature type="domain" description="Glycoside hydrolase family 5 C-terminal" evidence="6">
    <location>
        <begin position="170"/>
        <end position="247"/>
    </location>
</feature>
<evidence type="ECO:0000313" key="8">
    <source>
        <dbReference type="Proteomes" id="UP000275846"/>
    </source>
</evidence>
<dbReference type="Pfam" id="PF18564">
    <property type="entry name" value="Glyco_hydro_5_C"/>
    <property type="match status" value="1"/>
</dbReference>
<dbReference type="InterPro" id="IPR052066">
    <property type="entry name" value="Glycosphingolipid_Hydrolases"/>
</dbReference>
<comment type="similarity">
    <text evidence="1 4">Belongs to the glycosyl hydrolase 5 (cellulase A) family.</text>
</comment>
<evidence type="ECO:0008006" key="9">
    <source>
        <dbReference type="Google" id="ProtNLM"/>
    </source>
</evidence>
<protein>
    <recommendedName>
        <fullName evidence="9">Glycoside hydrolase family 5 C-terminal domain-containing protein</fullName>
    </recommendedName>
</protein>
<dbReference type="AlphaFoldDB" id="A0A3P7DCZ7"/>
<dbReference type="Pfam" id="PF00150">
    <property type="entry name" value="Cellulase"/>
    <property type="match status" value="1"/>
</dbReference>
<evidence type="ECO:0000259" key="6">
    <source>
        <dbReference type="Pfam" id="PF18564"/>
    </source>
</evidence>
<dbReference type="GO" id="GO:0016042">
    <property type="term" value="P:lipid catabolic process"/>
    <property type="evidence" value="ECO:0007669"/>
    <property type="project" value="UniProtKB-ARBA"/>
</dbReference>
<dbReference type="InterPro" id="IPR017853">
    <property type="entry name" value="GH"/>
</dbReference>
<dbReference type="Gene3D" id="2.60.40.1180">
    <property type="entry name" value="Golgi alpha-mannosidase II"/>
    <property type="match status" value="1"/>
</dbReference>
<evidence type="ECO:0000256" key="4">
    <source>
        <dbReference type="RuleBase" id="RU361153"/>
    </source>
</evidence>
<accession>A0A3P7DCZ7</accession>
<reference evidence="7 8" key="1">
    <citation type="submission" date="2018-11" db="EMBL/GenBank/DDBJ databases">
        <authorList>
            <consortium name="Pathogen Informatics"/>
        </authorList>
    </citation>
    <scope>NUCLEOTIDE SEQUENCE [LARGE SCALE GENOMIC DNA]</scope>
    <source>
        <strain evidence="7 8">NST_G2</strain>
    </source>
</reference>
<sequence length="272" mass="30655">MPVFDYLVKRIRAVDKEKFVFFESVTWSVLGTQSYGGIFGAGFDHVPGSVDDPTEPTRSVLSYHYYCPLTQLSNPADNFPNWKRIICDEFILPRMFNAIKMTTDKLKVGRFYTEFGICEPDGNPASINTIECNAVMNGADANLQSWTYWDSRFFDGEGNPYPNMVKPFARVYPRKTAGLPVTLTFNVNDGSAFYAFLTDETTALAFREGQNIAEIFLPLEAHYPSGYSVDLTPSAIKYRVSADDNHLLQLYVIERALKNNLLVEVNIKASGQ</sequence>
<dbReference type="InterPro" id="IPR013780">
    <property type="entry name" value="Glyco_hydro_b"/>
</dbReference>
<evidence type="ECO:0000313" key="7">
    <source>
        <dbReference type="EMBL" id="VDM01834.1"/>
    </source>
</evidence>
<dbReference type="SUPFAM" id="SSF51445">
    <property type="entry name" value="(Trans)glycosidases"/>
    <property type="match status" value="1"/>
</dbReference>
<dbReference type="STRING" id="70667.A0A3P7DCZ7"/>
<feature type="domain" description="Glycoside hydrolase family 5" evidence="5">
    <location>
        <begin position="7"/>
        <end position="151"/>
    </location>
</feature>
<evidence type="ECO:0000256" key="1">
    <source>
        <dbReference type="ARBA" id="ARBA00005641"/>
    </source>
</evidence>
<dbReference type="PANTHER" id="PTHR31308:SF3">
    <property type="entry name" value="ENDOGLYCOCERAMIDASE"/>
    <property type="match status" value="1"/>
</dbReference>
<keyword evidence="8" id="KW-1185">Reference proteome</keyword>
<proteinExistence type="inferred from homology"/>
<dbReference type="OrthoDB" id="1887033at2759"/>
<keyword evidence="2 4" id="KW-0378">Hydrolase</keyword>
<dbReference type="InterPro" id="IPR041036">
    <property type="entry name" value="GH5_C"/>
</dbReference>
<gene>
    <name evidence="7" type="ORF">SSLN_LOCUS15448</name>
</gene>
<evidence type="ECO:0000256" key="2">
    <source>
        <dbReference type="ARBA" id="ARBA00022801"/>
    </source>
</evidence>
<dbReference type="Proteomes" id="UP000275846">
    <property type="component" value="Unassembled WGS sequence"/>
</dbReference>
<keyword evidence="3 4" id="KW-0326">Glycosidase</keyword>
<dbReference type="GO" id="GO:0004553">
    <property type="term" value="F:hydrolase activity, hydrolyzing O-glycosyl compounds"/>
    <property type="evidence" value="ECO:0007669"/>
    <property type="project" value="InterPro"/>
</dbReference>
<dbReference type="InterPro" id="IPR001547">
    <property type="entry name" value="Glyco_hydro_5"/>
</dbReference>
<dbReference type="PANTHER" id="PTHR31308">
    <property type="match status" value="1"/>
</dbReference>
<dbReference type="EMBL" id="UYSU01039949">
    <property type="protein sequence ID" value="VDM01834.1"/>
    <property type="molecule type" value="Genomic_DNA"/>
</dbReference>
<organism evidence="7 8">
    <name type="scientific">Schistocephalus solidus</name>
    <name type="common">Tapeworm</name>
    <dbReference type="NCBI Taxonomy" id="70667"/>
    <lineage>
        <taxon>Eukaryota</taxon>
        <taxon>Metazoa</taxon>
        <taxon>Spiralia</taxon>
        <taxon>Lophotrochozoa</taxon>
        <taxon>Platyhelminthes</taxon>
        <taxon>Cestoda</taxon>
        <taxon>Eucestoda</taxon>
        <taxon>Diphyllobothriidea</taxon>
        <taxon>Diphyllobothriidae</taxon>
        <taxon>Schistocephalus</taxon>
    </lineage>
</organism>
<evidence type="ECO:0000256" key="3">
    <source>
        <dbReference type="ARBA" id="ARBA00023295"/>
    </source>
</evidence>
<name>A0A3P7DCZ7_SCHSO</name>
<dbReference type="GO" id="GO:1901136">
    <property type="term" value="P:carbohydrate derivative catabolic process"/>
    <property type="evidence" value="ECO:0007669"/>
    <property type="project" value="UniProtKB-ARBA"/>
</dbReference>